<gene>
    <name evidence="3" type="ORF">NCTC11212_02835</name>
    <name evidence="2" type="ORF">SAMN05421800_12226</name>
</gene>
<dbReference type="AlphaFoldDB" id="A0AAX2IMD1"/>
<keyword evidence="1" id="KW-0175">Coiled coil</keyword>
<keyword evidence="2" id="KW-0540">Nuclease</keyword>
<dbReference type="Gene3D" id="3.40.50.300">
    <property type="entry name" value="P-loop containing nucleotide triphosphate hydrolases"/>
    <property type="match status" value="2"/>
</dbReference>
<keyword evidence="2" id="KW-0269">Exonuclease</keyword>
<protein>
    <submittedName>
        <fullName evidence="3">ATPase involved in DNA repair</fullName>
    </submittedName>
    <submittedName>
        <fullName evidence="2">DNA repair exonuclease SbcCD ATPase subunit</fullName>
    </submittedName>
</protein>
<feature type="coiled-coil region" evidence="1">
    <location>
        <begin position="388"/>
        <end position="446"/>
    </location>
</feature>
<proteinExistence type="predicted"/>
<evidence type="ECO:0000256" key="1">
    <source>
        <dbReference type="SAM" id="Coils"/>
    </source>
</evidence>
<keyword evidence="4" id="KW-1185">Reference proteome</keyword>
<dbReference type="GO" id="GO:0016887">
    <property type="term" value="F:ATP hydrolysis activity"/>
    <property type="evidence" value="ECO:0007669"/>
    <property type="project" value="InterPro"/>
</dbReference>
<evidence type="ECO:0000313" key="5">
    <source>
        <dbReference type="Proteomes" id="UP000251937"/>
    </source>
</evidence>
<organism evidence="3 5">
    <name type="scientific">Chryseobacterium balustinum</name>
    <dbReference type="NCBI Taxonomy" id="246"/>
    <lineage>
        <taxon>Bacteria</taxon>
        <taxon>Pseudomonadati</taxon>
        <taxon>Bacteroidota</taxon>
        <taxon>Flavobacteriia</taxon>
        <taxon>Flavobacteriales</taxon>
        <taxon>Weeksellaceae</taxon>
        <taxon>Chryseobacterium group</taxon>
        <taxon>Chryseobacterium</taxon>
    </lineage>
</organism>
<name>A0AAX2IMD1_9FLAO</name>
<evidence type="ECO:0000313" key="2">
    <source>
        <dbReference type="EMBL" id="SKC03154.1"/>
    </source>
</evidence>
<comment type="caution">
    <text evidence="3">The sequence shown here is derived from an EMBL/GenBank/DDBJ whole genome shotgun (WGS) entry which is preliminary data.</text>
</comment>
<reference evidence="3 5" key="2">
    <citation type="submission" date="2018-06" db="EMBL/GenBank/DDBJ databases">
        <authorList>
            <consortium name="Pathogen Informatics"/>
            <person name="Doyle S."/>
        </authorList>
    </citation>
    <scope>NUCLEOTIDE SEQUENCE [LARGE SCALE GENOMIC DNA]</scope>
    <source>
        <strain evidence="3 5">NCTC11212</strain>
    </source>
</reference>
<dbReference type="GO" id="GO:0004527">
    <property type="term" value="F:exonuclease activity"/>
    <property type="evidence" value="ECO:0007669"/>
    <property type="project" value="UniProtKB-KW"/>
</dbReference>
<dbReference type="RefSeq" id="WP_066674529.1">
    <property type="nucleotide sequence ID" value="NZ_CP033934.1"/>
</dbReference>
<sequence length="1051" mass="122098">MSKIKNIKINDFRIYNEEQEFSFVNDESISNLMVIYAPNGFGKTSFFDAVEWCYASKLRRFESDVLGQEINRRDYSSGDKILLTNRQGYKNGKSGSVKILTTDDKVIERTATERKAKNFEYKYDYRTVSSLNSDYAQDVLDRLVKTNILTQDQIDEFLRHTKPDERFFQLQNFWPEGESALSILKKIDSYQNMLTIEKSEIISNIDNAKKQIKDFLNAGDQIGPINAAIQELTEKTSTEFKMEALASNVNRETYQVILSTTQTYIERAKLIEQRAFAQISMLEALQKAMPEYHIWLKSHPILNEDFNKLSELEKLYTDLNTYNASGNSMEANFLIISNSSQKITRLLSLVSEVDTIYKNITQQQNVLHDFRRDIDKHLYQLQTSKSSNLVLQSTLEEWEQQRDALDRKLKEWDTELENYRFWNTDAEKRRAKIKELNEQLSEKESALSLKLSSRQLLQSIAESKGFESLPVQDKEKLSYDFTIRNELVKHLLANKINIDKLQNDLDNSANLDEIFDRVIEWGEDYVRKTDINHCPLCATDFNEVSNLLAKIEEQKTSKTITVTLKSQLDIAKSDEILIKEKIGALDQKFLTFINQEIELCNTEISKLQIERDKTSSEITNVQSALQNSTRSVNLSLLQLRPETTVDDLNTPLDFETIKSEMKSKLSKIRLRFLRLENVVKYRSQKISSIENDISILKNRISTAENNIAISRADRLLVEAEQLVKELNLPSDSFHQIELQRRLDEITHQLTKAQNEKLENEAKIAEIRHNISSFSIQYNEAEIPGLKIVKNNEINDIQQKTSTYINQFKQFSQDGEPSEEFFRNELEILKLYHQNLIIEVKDLENLAVSLKVIEKNVLKNTLEKDLEKWELQIKPLDDSLDKVIEARKTSETYINGEINKYFNQEVINQIYSRIEPHPNLNQIKISPKVTEKGPILNIKAISNDEELDPSLYLSAGQLNVLSLSIFLAKAFETRNDEIDTIFMDDPIQNLSDINILSFIDLIRTMITKYNRQIVISSHDENFYKLMRNKMPSDAFNVRYYEIQSFGKATHVK</sequence>
<accession>A0AAX2IMD1</accession>
<dbReference type="Proteomes" id="UP000251937">
    <property type="component" value="Unassembled WGS sequence"/>
</dbReference>
<evidence type="ECO:0000313" key="4">
    <source>
        <dbReference type="Proteomes" id="UP000190669"/>
    </source>
</evidence>
<dbReference type="KEGG" id="cbp:EB354_14095"/>
<dbReference type="PANTHER" id="PTHR32114">
    <property type="entry name" value="ABC TRANSPORTER ABCH.3"/>
    <property type="match status" value="1"/>
</dbReference>
<dbReference type="EMBL" id="UAVR01000013">
    <property type="protein sequence ID" value="SQA90931.1"/>
    <property type="molecule type" value="Genomic_DNA"/>
</dbReference>
<dbReference type="PANTHER" id="PTHR32114:SF2">
    <property type="entry name" value="ABC TRANSPORTER ABCH.3"/>
    <property type="match status" value="1"/>
</dbReference>
<feature type="coiled-coil region" evidence="1">
    <location>
        <begin position="735"/>
        <end position="769"/>
    </location>
</feature>
<dbReference type="SUPFAM" id="SSF52540">
    <property type="entry name" value="P-loop containing nucleoside triphosphate hydrolases"/>
    <property type="match status" value="1"/>
</dbReference>
<dbReference type="Proteomes" id="UP000190669">
    <property type="component" value="Unassembled WGS sequence"/>
</dbReference>
<dbReference type="GO" id="GO:0006302">
    <property type="term" value="P:double-strand break repair"/>
    <property type="evidence" value="ECO:0007669"/>
    <property type="project" value="InterPro"/>
</dbReference>
<dbReference type="InterPro" id="IPR027417">
    <property type="entry name" value="P-loop_NTPase"/>
</dbReference>
<keyword evidence="2" id="KW-0378">Hydrolase</keyword>
<reference evidence="2 4" key="1">
    <citation type="submission" date="2017-02" db="EMBL/GenBank/DDBJ databases">
        <authorList>
            <person name="Varghese N."/>
            <person name="Submissions S."/>
        </authorList>
    </citation>
    <scope>NUCLEOTIDE SEQUENCE [LARGE SCALE GENOMIC DNA]</scope>
    <source>
        <strain evidence="2 4">DSM 16775</strain>
    </source>
</reference>
<dbReference type="EMBL" id="FUZE01000022">
    <property type="protein sequence ID" value="SKC03154.1"/>
    <property type="molecule type" value="Genomic_DNA"/>
</dbReference>
<evidence type="ECO:0000313" key="3">
    <source>
        <dbReference type="EMBL" id="SQA90931.1"/>
    </source>
</evidence>